<accession>A0ABZ0TUZ1</accession>
<dbReference type="Proteomes" id="UP001324380">
    <property type="component" value="Chromosome"/>
</dbReference>
<gene>
    <name evidence="3" type="ORF">SNE25_13715</name>
</gene>
<feature type="domain" description="DUF2520" evidence="2">
    <location>
        <begin position="124"/>
        <end position="247"/>
    </location>
</feature>
<dbReference type="Gene3D" id="3.40.50.720">
    <property type="entry name" value="NAD(P)-binding Rossmann-like Domain"/>
    <property type="match status" value="1"/>
</dbReference>
<protein>
    <submittedName>
        <fullName evidence="3">Rossmann-like and DUF2520 domain-containing protein</fullName>
    </submittedName>
</protein>
<name>A0ABZ0TUZ1_9SPHI</name>
<sequence length="260" mass="28572">MRVTIIGSGNVATHFSAALKNAGHRIMQVYSPNFQNASLLAYHVGAEATSDLQDITPETDIFIISVKDDAIAEMAEALAKYQKLIVHTSGATSLDAVRAFTDYAGVLYPLQTFSKSKEVDFFTVPLCVEGADESITARLKELAATISNNVYSVTSADRKILHLAAVFACNFPNYLYGVAQQLLAAHNMKFDMLKPLILETAQKVQQQYPANVQTGPAVRNDQLTMNAHLQLLNHQPQLQEIYYLLSQGIIKNNNEGHGDK</sequence>
<dbReference type="Pfam" id="PF10728">
    <property type="entry name" value="DUF2520"/>
    <property type="match status" value="1"/>
</dbReference>
<evidence type="ECO:0000259" key="1">
    <source>
        <dbReference type="Pfam" id="PF03807"/>
    </source>
</evidence>
<dbReference type="PANTHER" id="PTHR40459:SF1">
    <property type="entry name" value="CONSERVED HYPOTHETICAL ALANINE AND LEUCINE RICH PROTEIN"/>
    <property type="match status" value="1"/>
</dbReference>
<dbReference type="InterPro" id="IPR008927">
    <property type="entry name" value="6-PGluconate_DH-like_C_sf"/>
</dbReference>
<evidence type="ECO:0000259" key="2">
    <source>
        <dbReference type="Pfam" id="PF10728"/>
    </source>
</evidence>
<dbReference type="InterPro" id="IPR028939">
    <property type="entry name" value="P5C_Rdtase_cat_N"/>
</dbReference>
<keyword evidence="4" id="KW-1185">Reference proteome</keyword>
<dbReference type="RefSeq" id="WP_321565669.1">
    <property type="nucleotide sequence ID" value="NZ_CP139558.1"/>
</dbReference>
<dbReference type="SUPFAM" id="SSF48179">
    <property type="entry name" value="6-phosphogluconate dehydrogenase C-terminal domain-like"/>
    <property type="match status" value="1"/>
</dbReference>
<evidence type="ECO:0000313" key="4">
    <source>
        <dbReference type="Proteomes" id="UP001324380"/>
    </source>
</evidence>
<dbReference type="InterPro" id="IPR037108">
    <property type="entry name" value="TM1727-like_C_sf"/>
</dbReference>
<dbReference type="Pfam" id="PF03807">
    <property type="entry name" value="F420_oxidored"/>
    <property type="match status" value="1"/>
</dbReference>
<dbReference type="SUPFAM" id="SSF51735">
    <property type="entry name" value="NAD(P)-binding Rossmann-fold domains"/>
    <property type="match status" value="1"/>
</dbReference>
<dbReference type="PANTHER" id="PTHR40459">
    <property type="entry name" value="CONSERVED HYPOTHETICAL ALANINE AND LEUCINE RICH PROTEIN"/>
    <property type="match status" value="1"/>
</dbReference>
<dbReference type="EMBL" id="CP139558">
    <property type="protein sequence ID" value="WPU96576.1"/>
    <property type="molecule type" value="Genomic_DNA"/>
</dbReference>
<reference evidence="3 4" key="1">
    <citation type="submission" date="2023-11" db="EMBL/GenBank/DDBJ databases">
        <title>Analysis of the Genomes of Mucilaginibacter gossypii cycad 4 and M. sabulilitoris SNA2: microbes with the potential for plant growth promotion.</title>
        <authorList>
            <person name="Hirsch A.M."/>
            <person name="Humm E."/>
            <person name="Rubbi M."/>
            <person name="Del Vecchio G."/>
            <person name="Ha S.M."/>
            <person name="Pellegrini M."/>
            <person name="Gunsalus R.P."/>
        </authorList>
    </citation>
    <scope>NUCLEOTIDE SEQUENCE [LARGE SCALE GENOMIC DNA]</scope>
    <source>
        <strain evidence="3 4">SNA2</strain>
    </source>
</reference>
<evidence type="ECO:0000313" key="3">
    <source>
        <dbReference type="EMBL" id="WPU96576.1"/>
    </source>
</evidence>
<organism evidence="3 4">
    <name type="scientific">Mucilaginibacter sabulilitoris</name>
    <dbReference type="NCBI Taxonomy" id="1173583"/>
    <lineage>
        <taxon>Bacteria</taxon>
        <taxon>Pseudomonadati</taxon>
        <taxon>Bacteroidota</taxon>
        <taxon>Sphingobacteriia</taxon>
        <taxon>Sphingobacteriales</taxon>
        <taxon>Sphingobacteriaceae</taxon>
        <taxon>Mucilaginibacter</taxon>
    </lineage>
</organism>
<proteinExistence type="predicted"/>
<dbReference type="InterPro" id="IPR018931">
    <property type="entry name" value="DUF2520"/>
</dbReference>
<feature type="domain" description="Pyrroline-5-carboxylate reductase catalytic N-terminal" evidence="1">
    <location>
        <begin position="2"/>
        <end position="86"/>
    </location>
</feature>
<dbReference type="Gene3D" id="1.10.1040.20">
    <property type="entry name" value="ProC-like, C-terminal domain"/>
    <property type="match status" value="1"/>
</dbReference>
<dbReference type="InterPro" id="IPR036291">
    <property type="entry name" value="NAD(P)-bd_dom_sf"/>
</dbReference>